<proteinExistence type="predicted"/>
<accession>A0A1N7JY62</accession>
<dbReference type="PRINTS" id="PR00598">
    <property type="entry name" value="HTHMARR"/>
</dbReference>
<dbReference type="GO" id="GO:0006950">
    <property type="term" value="P:response to stress"/>
    <property type="evidence" value="ECO:0007669"/>
    <property type="project" value="TreeGrafter"/>
</dbReference>
<gene>
    <name evidence="5" type="ORF">SAMN05421687_10845</name>
</gene>
<sequence>MENEYLLDESLGYQLFQASRLMNARLNQNFSDHGYTLTYEQWQLLSRLYEGEGKTQRELAVLIERDQAGVSRLLGRMERNGYIYRRLEKENKRTNHIYLTDWAKQVKRELNDLALATIEEASEGISEQEKKAGQLFLEKVRNNLGSS</sequence>
<evidence type="ECO:0000256" key="3">
    <source>
        <dbReference type="ARBA" id="ARBA00023163"/>
    </source>
</evidence>
<keyword evidence="1" id="KW-0805">Transcription regulation</keyword>
<protein>
    <submittedName>
        <fullName evidence="5">DNA-binding transcriptional regulator, MarR family</fullName>
    </submittedName>
</protein>
<organism evidence="5 6">
    <name type="scientific">Salimicrobium flavidum</name>
    <dbReference type="NCBI Taxonomy" id="570947"/>
    <lineage>
        <taxon>Bacteria</taxon>
        <taxon>Bacillati</taxon>
        <taxon>Bacillota</taxon>
        <taxon>Bacilli</taxon>
        <taxon>Bacillales</taxon>
        <taxon>Bacillaceae</taxon>
        <taxon>Salimicrobium</taxon>
    </lineage>
</organism>
<dbReference type="Pfam" id="PF12802">
    <property type="entry name" value="MarR_2"/>
    <property type="match status" value="1"/>
</dbReference>
<dbReference type="GO" id="GO:0003677">
    <property type="term" value="F:DNA binding"/>
    <property type="evidence" value="ECO:0007669"/>
    <property type="project" value="UniProtKB-KW"/>
</dbReference>
<dbReference type="PROSITE" id="PS50995">
    <property type="entry name" value="HTH_MARR_2"/>
    <property type="match status" value="1"/>
</dbReference>
<dbReference type="PANTHER" id="PTHR33164">
    <property type="entry name" value="TRANSCRIPTIONAL REGULATOR, MARR FAMILY"/>
    <property type="match status" value="1"/>
</dbReference>
<dbReference type="InterPro" id="IPR039422">
    <property type="entry name" value="MarR/SlyA-like"/>
</dbReference>
<evidence type="ECO:0000259" key="4">
    <source>
        <dbReference type="PROSITE" id="PS50995"/>
    </source>
</evidence>
<keyword evidence="3" id="KW-0804">Transcription</keyword>
<dbReference type="InterPro" id="IPR000835">
    <property type="entry name" value="HTH_MarR-typ"/>
</dbReference>
<dbReference type="EMBL" id="FTOC01000008">
    <property type="protein sequence ID" value="SIS54292.1"/>
    <property type="molecule type" value="Genomic_DNA"/>
</dbReference>
<feature type="domain" description="HTH marR-type" evidence="4">
    <location>
        <begin position="8"/>
        <end position="142"/>
    </location>
</feature>
<reference evidence="6" key="1">
    <citation type="submission" date="2017-01" db="EMBL/GenBank/DDBJ databases">
        <authorList>
            <person name="Varghese N."/>
            <person name="Submissions S."/>
        </authorList>
    </citation>
    <scope>NUCLEOTIDE SEQUENCE [LARGE SCALE GENOMIC DNA]</scope>
    <source>
        <strain evidence="6">DSM 23127</strain>
    </source>
</reference>
<name>A0A1N7JY62_9BACI</name>
<dbReference type="STRING" id="570947.SAMN05421687_10845"/>
<dbReference type="RefSeq" id="WP_234983174.1">
    <property type="nucleotide sequence ID" value="NZ_FTOC01000008.1"/>
</dbReference>
<dbReference type="SMART" id="SM00347">
    <property type="entry name" value="HTH_MARR"/>
    <property type="match status" value="1"/>
</dbReference>
<dbReference type="InterPro" id="IPR036390">
    <property type="entry name" value="WH_DNA-bd_sf"/>
</dbReference>
<dbReference type="GO" id="GO:0003700">
    <property type="term" value="F:DNA-binding transcription factor activity"/>
    <property type="evidence" value="ECO:0007669"/>
    <property type="project" value="InterPro"/>
</dbReference>
<dbReference type="Gene3D" id="1.10.10.10">
    <property type="entry name" value="Winged helix-like DNA-binding domain superfamily/Winged helix DNA-binding domain"/>
    <property type="match status" value="1"/>
</dbReference>
<keyword evidence="6" id="KW-1185">Reference proteome</keyword>
<dbReference type="SUPFAM" id="SSF46785">
    <property type="entry name" value="Winged helix' DNA-binding domain"/>
    <property type="match status" value="1"/>
</dbReference>
<dbReference type="InterPro" id="IPR036388">
    <property type="entry name" value="WH-like_DNA-bd_sf"/>
</dbReference>
<evidence type="ECO:0000256" key="2">
    <source>
        <dbReference type="ARBA" id="ARBA00023125"/>
    </source>
</evidence>
<dbReference type="Proteomes" id="UP000187608">
    <property type="component" value="Unassembled WGS sequence"/>
</dbReference>
<dbReference type="AlphaFoldDB" id="A0A1N7JY62"/>
<evidence type="ECO:0000256" key="1">
    <source>
        <dbReference type="ARBA" id="ARBA00023015"/>
    </source>
</evidence>
<evidence type="ECO:0000313" key="5">
    <source>
        <dbReference type="EMBL" id="SIS54292.1"/>
    </source>
</evidence>
<keyword evidence="2 5" id="KW-0238">DNA-binding</keyword>
<dbReference type="PANTHER" id="PTHR33164:SF64">
    <property type="entry name" value="TRANSCRIPTIONAL REGULATOR SLYA"/>
    <property type="match status" value="1"/>
</dbReference>
<evidence type="ECO:0000313" key="6">
    <source>
        <dbReference type="Proteomes" id="UP000187608"/>
    </source>
</evidence>